<organism evidence="5 6">
    <name type="scientific">Heterorhabditis bacteriophora</name>
    <name type="common">Entomopathogenic nematode worm</name>
    <dbReference type="NCBI Taxonomy" id="37862"/>
    <lineage>
        <taxon>Eukaryota</taxon>
        <taxon>Metazoa</taxon>
        <taxon>Ecdysozoa</taxon>
        <taxon>Nematoda</taxon>
        <taxon>Chromadorea</taxon>
        <taxon>Rhabditida</taxon>
        <taxon>Rhabditina</taxon>
        <taxon>Rhabditomorpha</taxon>
        <taxon>Strongyloidea</taxon>
        <taxon>Heterorhabditidae</taxon>
        <taxon>Heterorhabditis</taxon>
    </lineage>
</organism>
<dbReference type="InterPro" id="IPR027799">
    <property type="entry name" value="Rtf2_RING-finger"/>
</dbReference>
<reference evidence="6" key="1">
    <citation type="submission" date="2016-11" db="UniProtKB">
        <authorList>
            <consortium name="WormBaseParasite"/>
        </authorList>
    </citation>
    <scope>IDENTIFICATION</scope>
</reference>
<accession>A0A1I7XGP8</accession>
<evidence type="ECO:0000256" key="2">
    <source>
        <dbReference type="ARBA" id="ARBA00015157"/>
    </source>
</evidence>
<comment type="similarity">
    <text evidence="1">Belongs to the rtf2 family.</text>
</comment>
<dbReference type="Pfam" id="PF04641">
    <property type="entry name" value="Rtf2"/>
    <property type="match status" value="1"/>
</dbReference>
<proteinExistence type="inferred from homology"/>
<dbReference type="CDD" id="cd16653">
    <property type="entry name" value="RING-like_Rtf2"/>
    <property type="match status" value="1"/>
</dbReference>
<keyword evidence="5" id="KW-1185">Reference proteome</keyword>
<dbReference type="GO" id="GO:0005634">
    <property type="term" value="C:nucleus"/>
    <property type="evidence" value="ECO:0007669"/>
    <property type="project" value="TreeGrafter"/>
</dbReference>
<dbReference type="Proteomes" id="UP000095283">
    <property type="component" value="Unplaced"/>
</dbReference>
<dbReference type="InterPro" id="IPR006735">
    <property type="entry name" value="Rtf2"/>
</dbReference>
<dbReference type="PANTHER" id="PTHR12775">
    <property type="entry name" value="PROTEIN C20ORF43 HOMOLOG"/>
    <property type="match status" value="1"/>
</dbReference>
<dbReference type="GO" id="GO:0006274">
    <property type="term" value="P:DNA replication termination"/>
    <property type="evidence" value="ECO:0007669"/>
    <property type="project" value="TreeGrafter"/>
</dbReference>
<evidence type="ECO:0000313" key="5">
    <source>
        <dbReference type="Proteomes" id="UP000095283"/>
    </source>
</evidence>
<dbReference type="PANTHER" id="PTHR12775:SF0">
    <property type="entry name" value="REPLICATION TERMINATION FACTOR 2"/>
    <property type="match status" value="1"/>
</dbReference>
<evidence type="ECO:0000256" key="3">
    <source>
        <dbReference type="ARBA" id="ARBA00030367"/>
    </source>
</evidence>
<feature type="region of interest" description="Disordered" evidence="4">
    <location>
        <begin position="189"/>
        <end position="237"/>
    </location>
</feature>
<evidence type="ECO:0000313" key="6">
    <source>
        <dbReference type="WBParaSite" id="Hba_16927"/>
    </source>
</evidence>
<evidence type="ECO:0000256" key="1">
    <source>
        <dbReference type="ARBA" id="ARBA00009885"/>
    </source>
</evidence>
<protein>
    <recommendedName>
        <fullName evidence="2">Replication termination factor 2</fullName>
    </recommendedName>
    <alternativeName>
        <fullName evidence="3">Replication termination factor 2 domain-containing protein 1</fullName>
    </alternativeName>
</protein>
<dbReference type="WBParaSite" id="Hba_16927">
    <property type="protein sequence ID" value="Hba_16927"/>
    <property type="gene ID" value="Hba_16927"/>
</dbReference>
<dbReference type="AlphaFoldDB" id="A0A1I7XGP8"/>
<name>A0A1I7XGP8_HETBA</name>
<sequence length="268" mass="30998">MGADGGTIPKRCELVKKKKKTEKLDRAIKNATKWRNCQLTQQPLKKPIIACRYGRLYNKETVIEAILTKTITNYEVAAHIRGVKDFKELKLTENKDFKHDEVKGDEYLDYNQTQFLCPVTSVPMNGNHNFVVNWKCGCVFSEKALQEVKSETCHGCAGPWNPEESVQLYPEDELLQEYVKKLAVERAYRKNKKEKSKGDDEKQKNRKSGQIDHLTDRSRKVEKRKVESESEIQADPTKSASYKKLFTTCEEAKAKPEGHWVTFNPLYY</sequence>
<evidence type="ECO:0000256" key="4">
    <source>
        <dbReference type="SAM" id="MobiDB-lite"/>
    </source>
</evidence>
<feature type="compositionally biased region" description="Basic and acidic residues" evidence="4">
    <location>
        <begin position="196"/>
        <end position="228"/>
    </location>
</feature>